<evidence type="ECO:0000256" key="2">
    <source>
        <dbReference type="SAM" id="SignalP"/>
    </source>
</evidence>
<evidence type="ECO:0000313" key="3">
    <source>
        <dbReference type="EMBL" id="CAG8977274.1"/>
    </source>
</evidence>
<accession>A0A9N9LRU2</accession>
<evidence type="ECO:0000313" key="4">
    <source>
        <dbReference type="Proteomes" id="UP000701801"/>
    </source>
</evidence>
<gene>
    <name evidence="3" type="ORF">HYALB_00010894</name>
</gene>
<organism evidence="3 4">
    <name type="scientific">Hymenoscyphus albidus</name>
    <dbReference type="NCBI Taxonomy" id="595503"/>
    <lineage>
        <taxon>Eukaryota</taxon>
        <taxon>Fungi</taxon>
        <taxon>Dikarya</taxon>
        <taxon>Ascomycota</taxon>
        <taxon>Pezizomycotina</taxon>
        <taxon>Leotiomycetes</taxon>
        <taxon>Helotiales</taxon>
        <taxon>Helotiaceae</taxon>
        <taxon>Hymenoscyphus</taxon>
    </lineage>
</organism>
<protein>
    <submittedName>
        <fullName evidence="3">Uncharacterized protein</fullName>
    </submittedName>
</protein>
<feature type="compositionally biased region" description="Basic and acidic residues" evidence="1">
    <location>
        <begin position="109"/>
        <end position="164"/>
    </location>
</feature>
<dbReference type="EMBL" id="CAJVRM010000210">
    <property type="protein sequence ID" value="CAG8977274.1"/>
    <property type="molecule type" value="Genomic_DNA"/>
</dbReference>
<feature type="chain" id="PRO_5040128592" evidence="2">
    <location>
        <begin position="19"/>
        <end position="201"/>
    </location>
</feature>
<dbReference type="Proteomes" id="UP000701801">
    <property type="component" value="Unassembled WGS sequence"/>
</dbReference>
<reference evidence="3" key="1">
    <citation type="submission" date="2021-07" db="EMBL/GenBank/DDBJ databases">
        <authorList>
            <person name="Durling M."/>
        </authorList>
    </citation>
    <scope>NUCLEOTIDE SEQUENCE</scope>
</reference>
<feature type="compositionally biased region" description="Pro residues" evidence="1">
    <location>
        <begin position="165"/>
        <end position="179"/>
    </location>
</feature>
<name>A0A9N9LRU2_9HELO</name>
<proteinExistence type="predicted"/>
<feature type="compositionally biased region" description="Basic and acidic residues" evidence="1">
    <location>
        <begin position="185"/>
        <end position="201"/>
    </location>
</feature>
<sequence length="201" mass="21507">MKFILPAASLLVLASAVAIPQVPSLAELEKADPDAFKFFRGRSVEERSTPTITKRRPAQVEFSPKETPTPIIVPLGPNGELPPNPDGTPAKPVKDPAKKKKPAPDGEDPPNKKKEPAPDGEDPNKKKEPAPDGEDPNKKKEPAPGGEDPDKKKKPDPNKEKPAKPDPVQPGPEPTPTPIIVPRTSRREPAKPDGKGKGTSL</sequence>
<feature type="signal peptide" evidence="2">
    <location>
        <begin position="1"/>
        <end position="18"/>
    </location>
</feature>
<dbReference type="AlphaFoldDB" id="A0A9N9LRU2"/>
<feature type="region of interest" description="Disordered" evidence="1">
    <location>
        <begin position="43"/>
        <end position="201"/>
    </location>
</feature>
<dbReference type="OrthoDB" id="10541550at2759"/>
<keyword evidence="2" id="KW-0732">Signal</keyword>
<evidence type="ECO:0000256" key="1">
    <source>
        <dbReference type="SAM" id="MobiDB-lite"/>
    </source>
</evidence>
<keyword evidence="4" id="KW-1185">Reference proteome</keyword>
<comment type="caution">
    <text evidence="3">The sequence shown here is derived from an EMBL/GenBank/DDBJ whole genome shotgun (WGS) entry which is preliminary data.</text>
</comment>